<name>A0A1M5RT71_9FIRM</name>
<evidence type="ECO:0000256" key="4">
    <source>
        <dbReference type="ARBA" id="ARBA00022692"/>
    </source>
</evidence>
<keyword evidence="3" id="KW-0997">Cell inner membrane</keyword>
<dbReference type="GO" id="GO:0005886">
    <property type="term" value="C:plasma membrane"/>
    <property type="evidence" value="ECO:0007669"/>
    <property type="project" value="UniProtKB-SubCell"/>
</dbReference>
<keyword evidence="5 8" id="KW-1133">Transmembrane helix</keyword>
<feature type="transmembrane region" description="Helical" evidence="8">
    <location>
        <begin position="78"/>
        <end position="98"/>
    </location>
</feature>
<evidence type="ECO:0000256" key="8">
    <source>
        <dbReference type="SAM" id="Phobius"/>
    </source>
</evidence>
<accession>A0A1M5RT71</accession>
<evidence type="ECO:0000256" key="7">
    <source>
        <dbReference type="ARBA" id="ARBA00034125"/>
    </source>
</evidence>
<evidence type="ECO:0000313" key="10">
    <source>
        <dbReference type="EMBL" id="SHH29436.1"/>
    </source>
</evidence>
<dbReference type="GO" id="GO:0015744">
    <property type="term" value="P:succinate transport"/>
    <property type="evidence" value="ECO:0007669"/>
    <property type="project" value="TreeGrafter"/>
</dbReference>
<dbReference type="InterPro" id="IPR024528">
    <property type="entry name" value="ThrE_2"/>
</dbReference>
<dbReference type="Proteomes" id="UP000183967">
    <property type="component" value="Unassembled WGS sequence"/>
</dbReference>
<feature type="domain" description="Threonine/Serine exporter ThrE" evidence="9">
    <location>
        <begin position="6"/>
        <end position="133"/>
    </location>
</feature>
<dbReference type="RefSeq" id="WP_073194891.1">
    <property type="nucleotide sequence ID" value="NZ_FQXO01000008.1"/>
</dbReference>
<comment type="similarity">
    <text evidence="7">Belongs to the ThrE exporter (TC 2.A.79) family.</text>
</comment>
<dbReference type="EMBL" id="FQXO01000008">
    <property type="protein sequence ID" value="SHH29436.1"/>
    <property type="molecule type" value="Genomic_DNA"/>
</dbReference>
<feature type="transmembrane region" description="Helical" evidence="8">
    <location>
        <begin position="118"/>
        <end position="139"/>
    </location>
</feature>
<evidence type="ECO:0000256" key="6">
    <source>
        <dbReference type="ARBA" id="ARBA00023136"/>
    </source>
</evidence>
<comment type="subcellular location">
    <subcellularLocation>
        <location evidence="1">Cell membrane</location>
        <topology evidence="1">Multi-pass membrane protein</topology>
    </subcellularLocation>
</comment>
<dbReference type="PANTHER" id="PTHR34390">
    <property type="entry name" value="UPF0442 PROTEIN YJJB-RELATED"/>
    <property type="match status" value="1"/>
</dbReference>
<organism evidence="10 11">
    <name type="scientific">Caloranaerobacter azorensis DSM 13643</name>
    <dbReference type="NCBI Taxonomy" id="1121264"/>
    <lineage>
        <taxon>Bacteria</taxon>
        <taxon>Bacillati</taxon>
        <taxon>Bacillota</taxon>
        <taxon>Tissierellia</taxon>
        <taxon>Tissierellales</taxon>
        <taxon>Thermohalobacteraceae</taxon>
        <taxon>Caloranaerobacter</taxon>
    </lineage>
</organism>
<keyword evidence="11" id="KW-1185">Reference proteome</keyword>
<dbReference type="Pfam" id="PF12821">
    <property type="entry name" value="ThrE_2"/>
    <property type="match status" value="1"/>
</dbReference>
<feature type="transmembrane region" description="Helical" evidence="8">
    <location>
        <begin position="6"/>
        <end position="23"/>
    </location>
</feature>
<keyword evidence="2" id="KW-1003">Cell membrane</keyword>
<gene>
    <name evidence="10" type="ORF">SAMN02745135_00328</name>
</gene>
<evidence type="ECO:0000259" key="9">
    <source>
        <dbReference type="Pfam" id="PF12821"/>
    </source>
</evidence>
<sequence length="149" mass="16267">MIYIKEFIYAFLSTLGFSIIFNIPKDSIVKSGITGALGWIIYIFVNNNYYSKVAGAFLGAIVVGMIGEIMARLFKKPATVYIIPGIVPLVPGAGMYYTMLSIIEKNFIEAANFGTETLFIAAAISSGVIISTTLNKTIFNFKKNRVGGR</sequence>
<dbReference type="PANTHER" id="PTHR34390:SF1">
    <property type="entry name" value="SUCCINATE TRANSPORTER SUBUNIT YJJB-RELATED"/>
    <property type="match status" value="1"/>
</dbReference>
<evidence type="ECO:0000256" key="5">
    <source>
        <dbReference type="ARBA" id="ARBA00022989"/>
    </source>
</evidence>
<evidence type="ECO:0000313" key="11">
    <source>
        <dbReference type="Proteomes" id="UP000183967"/>
    </source>
</evidence>
<protein>
    <submittedName>
        <fullName evidence="10">Uncharacterized membrane protein YjjB, DUF3815 family</fullName>
    </submittedName>
</protein>
<dbReference type="InterPro" id="IPR050539">
    <property type="entry name" value="ThrE_Dicarb/AminoAcid_Exp"/>
</dbReference>
<keyword evidence="4 8" id="KW-0812">Transmembrane</keyword>
<keyword evidence="6 8" id="KW-0472">Membrane</keyword>
<reference evidence="11" key="1">
    <citation type="submission" date="2016-11" db="EMBL/GenBank/DDBJ databases">
        <authorList>
            <person name="Varghese N."/>
            <person name="Submissions S."/>
        </authorList>
    </citation>
    <scope>NUCLEOTIDE SEQUENCE [LARGE SCALE GENOMIC DNA]</scope>
    <source>
        <strain evidence="11">DSM 13643</strain>
    </source>
</reference>
<evidence type="ECO:0000256" key="3">
    <source>
        <dbReference type="ARBA" id="ARBA00022519"/>
    </source>
</evidence>
<proteinExistence type="inferred from homology"/>
<dbReference type="OrthoDB" id="9810047at2"/>
<evidence type="ECO:0000256" key="2">
    <source>
        <dbReference type="ARBA" id="ARBA00022475"/>
    </source>
</evidence>
<dbReference type="AlphaFoldDB" id="A0A1M5RT71"/>
<evidence type="ECO:0000256" key="1">
    <source>
        <dbReference type="ARBA" id="ARBA00004651"/>
    </source>
</evidence>